<evidence type="ECO:0000313" key="2">
    <source>
        <dbReference type="Proteomes" id="UP000324222"/>
    </source>
</evidence>
<dbReference type="Proteomes" id="UP000324222">
    <property type="component" value="Unassembled WGS sequence"/>
</dbReference>
<dbReference type="AlphaFoldDB" id="A0A5B7E3H0"/>
<sequence>MFYNDDNNCILTWWASRSQTTTGRGNPSQPVPSQCFDGEICNTINLIDQQPVMNAVARINGNSAQGPDEMHPYLLKLFISSGKFILENFQLKAGPSAEWGFLLPFVIRLRAGGPPSKNNQIRIQSTPYSMRQFYYR</sequence>
<evidence type="ECO:0000313" key="1">
    <source>
        <dbReference type="EMBL" id="MPC28318.1"/>
    </source>
</evidence>
<name>A0A5B7E3H0_PORTR</name>
<protein>
    <submittedName>
        <fullName evidence="1">Uncharacterized protein</fullName>
    </submittedName>
</protein>
<reference evidence="1 2" key="1">
    <citation type="submission" date="2019-05" db="EMBL/GenBank/DDBJ databases">
        <title>Another draft genome of Portunus trituberculatus and its Hox gene families provides insights of decapod evolution.</title>
        <authorList>
            <person name="Jeong J.-H."/>
            <person name="Song I."/>
            <person name="Kim S."/>
            <person name="Choi T."/>
            <person name="Kim D."/>
            <person name="Ryu S."/>
            <person name="Kim W."/>
        </authorList>
    </citation>
    <scope>NUCLEOTIDE SEQUENCE [LARGE SCALE GENOMIC DNA]</scope>
    <source>
        <tissue evidence="1">Muscle</tissue>
    </source>
</reference>
<comment type="caution">
    <text evidence="1">The sequence shown here is derived from an EMBL/GenBank/DDBJ whole genome shotgun (WGS) entry which is preliminary data.</text>
</comment>
<organism evidence="1 2">
    <name type="scientific">Portunus trituberculatus</name>
    <name type="common">Swimming crab</name>
    <name type="synonym">Neptunus trituberculatus</name>
    <dbReference type="NCBI Taxonomy" id="210409"/>
    <lineage>
        <taxon>Eukaryota</taxon>
        <taxon>Metazoa</taxon>
        <taxon>Ecdysozoa</taxon>
        <taxon>Arthropoda</taxon>
        <taxon>Crustacea</taxon>
        <taxon>Multicrustacea</taxon>
        <taxon>Malacostraca</taxon>
        <taxon>Eumalacostraca</taxon>
        <taxon>Eucarida</taxon>
        <taxon>Decapoda</taxon>
        <taxon>Pleocyemata</taxon>
        <taxon>Brachyura</taxon>
        <taxon>Eubrachyura</taxon>
        <taxon>Portunoidea</taxon>
        <taxon>Portunidae</taxon>
        <taxon>Portuninae</taxon>
        <taxon>Portunus</taxon>
    </lineage>
</organism>
<gene>
    <name evidence="1" type="ORF">E2C01_021519</name>
</gene>
<keyword evidence="2" id="KW-1185">Reference proteome</keyword>
<accession>A0A5B7E3H0</accession>
<dbReference type="EMBL" id="VSRR010001893">
    <property type="protein sequence ID" value="MPC28318.1"/>
    <property type="molecule type" value="Genomic_DNA"/>
</dbReference>
<proteinExistence type="predicted"/>